<dbReference type="PANTHER" id="PTHR31616:SF0">
    <property type="entry name" value="GLUCAN 1,4-ALPHA-GLUCOSIDASE"/>
    <property type="match status" value="1"/>
</dbReference>
<evidence type="ECO:0000313" key="3">
    <source>
        <dbReference type="EMBL" id="NDJ19946.1"/>
    </source>
</evidence>
<evidence type="ECO:0000313" key="4">
    <source>
        <dbReference type="Proteomes" id="UP000646053"/>
    </source>
</evidence>
<dbReference type="GO" id="GO:0005975">
    <property type="term" value="P:carbohydrate metabolic process"/>
    <property type="evidence" value="ECO:0007669"/>
    <property type="project" value="InterPro"/>
</dbReference>
<feature type="domain" description="GH15-like" evidence="1">
    <location>
        <begin position="526"/>
        <end position="569"/>
    </location>
</feature>
<comment type="caution">
    <text evidence="3">The sequence shown here is derived from an EMBL/GenBank/DDBJ whole genome shotgun (WGS) entry which is preliminary data.</text>
</comment>
<organism evidence="3 4">
    <name type="scientific">Myxacorys almedinensis A</name>
    <dbReference type="NCBI Taxonomy" id="2690445"/>
    <lineage>
        <taxon>Bacteria</taxon>
        <taxon>Bacillati</taxon>
        <taxon>Cyanobacteriota</taxon>
        <taxon>Cyanophyceae</taxon>
        <taxon>Leptolyngbyales</taxon>
        <taxon>Leptolyngbyaceae</taxon>
        <taxon>Myxacorys</taxon>
        <taxon>Myxacorys almedinensis</taxon>
    </lineage>
</organism>
<protein>
    <submittedName>
        <fullName evidence="3">Glycoside hydrolase family 15 protein</fullName>
    </submittedName>
</protein>
<dbReference type="SUPFAM" id="SSF48208">
    <property type="entry name" value="Six-hairpin glycosidases"/>
    <property type="match status" value="1"/>
</dbReference>
<evidence type="ECO:0000259" key="1">
    <source>
        <dbReference type="Pfam" id="PF00723"/>
    </source>
</evidence>
<dbReference type="GO" id="GO:0004553">
    <property type="term" value="F:hydrolase activity, hydrolyzing O-glycosyl compounds"/>
    <property type="evidence" value="ECO:0007669"/>
    <property type="project" value="TreeGrafter"/>
</dbReference>
<reference evidence="3" key="1">
    <citation type="submission" date="2019-12" db="EMBL/GenBank/DDBJ databases">
        <title>High-Quality draft genome sequences of three cyanobacteria isolated from the limestone walls of the Old Cathedral of Coimbra.</title>
        <authorList>
            <person name="Tiago I."/>
            <person name="Soares F."/>
            <person name="Portugal A."/>
        </authorList>
    </citation>
    <scope>NUCLEOTIDE SEQUENCE</scope>
    <source>
        <strain evidence="3">A</strain>
    </source>
</reference>
<dbReference type="AlphaFoldDB" id="A0A8J7Z8M0"/>
<sequence length="581" mass="64135">MRDLAVIGDRRTCALVTTLGSIVWYCPDRFDSPSLFAALLDPQHGGSWSLNLPDATFTNRYYFEDSGVLETAIATANGELKVLDWMPIGEQTPQGICRRFSEAPTDFTVVLQPAPDYARRSPNVQFADDRSLANVVKVDGGGYLYASHPLTISKQTFQSVGLQVHFTIPQGETGWAVLLNQPLPLPTQQTVDDWLTSTLERWRLLARHGAYHGCYQDQVAASVRALRLLTFEETGGIVAAATTSLPEAIGAERNYDYRYVWLRDAGMVVSALIRAERDGLEARQFLDFVCGYDRCSSNNLPLAPVAAVDGKAVPNEVTLNLAGYCNSRPVRFGNRAKSQLQLDALGNVLLVGSLIYSHFETDEHWSIVEAVANYLAEHWREPDHGIWEEETKAQYTVGKVLAACGLMHIAEFARSDAQAQRWRSTEQDIRRFVAEQCLTSGGAYAAFAGSEAVDVSAALFPIWGYAAADAPEMVATMDVLEREYAIAHLYRRHLVEADSQQEGAFLAGTLWVAQYWVARGDLQRTRAILDAALVYANDVGLFAEEADPHTSQMLGNFPQTFVHAAFIDAVIDLNAALEKAK</sequence>
<feature type="domain" description="Trehalase-like N-terminal" evidence="2">
    <location>
        <begin position="4"/>
        <end position="126"/>
    </location>
</feature>
<feature type="domain" description="GH15-like" evidence="1">
    <location>
        <begin position="215"/>
        <end position="514"/>
    </location>
</feature>
<keyword evidence="4" id="KW-1185">Reference proteome</keyword>
<gene>
    <name evidence="3" type="ORF">GS601_22150</name>
</gene>
<dbReference type="Proteomes" id="UP000646053">
    <property type="component" value="Unassembled WGS sequence"/>
</dbReference>
<dbReference type="InterPro" id="IPR012341">
    <property type="entry name" value="6hp_glycosidase-like_sf"/>
</dbReference>
<accession>A0A8J7Z8M0</accession>
<keyword evidence="3" id="KW-0378">Hydrolase</keyword>
<name>A0A8J7Z8M0_9CYAN</name>
<dbReference type="InterPro" id="IPR011613">
    <property type="entry name" value="GH15-like"/>
</dbReference>
<evidence type="ECO:0000259" key="2">
    <source>
        <dbReference type="Pfam" id="PF19291"/>
    </source>
</evidence>
<dbReference type="EMBL" id="WVIE01000048">
    <property type="protein sequence ID" value="NDJ19946.1"/>
    <property type="molecule type" value="Genomic_DNA"/>
</dbReference>
<dbReference type="Gene3D" id="1.50.10.10">
    <property type="match status" value="1"/>
</dbReference>
<dbReference type="PANTHER" id="PTHR31616">
    <property type="entry name" value="TREHALASE"/>
    <property type="match status" value="1"/>
</dbReference>
<dbReference type="InterPro" id="IPR008928">
    <property type="entry name" value="6-hairpin_glycosidase_sf"/>
</dbReference>
<dbReference type="Pfam" id="PF00723">
    <property type="entry name" value="Glyco_hydro_15"/>
    <property type="match status" value="2"/>
</dbReference>
<dbReference type="Pfam" id="PF19291">
    <property type="entry name" value="TREH_N"/>
    <property type="match status" value="1"/>
</dbReference>
<dbReference type="InterPro" id="IPR045582">
    <property type="entry name" value="Trehalase-like_N"/>
</dbReference>
<proteinExistence type="predicted"/>